<evidence type="ECO:0000313" key="2">
    <source>
        <dbReference type="EMBL" id="CUX17650.1"/>
    </source>
</evidence>
<name>A0A1S7P8U3_9HYPH</name>
<keyword evidence="1" id="KW-0812">Transmembrane</keyword>
<feature type="transmembrane region" description="Helical" evidence="1">
    <location>
        <begin position="6"/>
        <end position="25"/>
    </location>
</feature>
<accession>A0A1S7P8U3</accession>
<evidence type="ECO:0000313" key="3">
    <source>
        <dbReference type="Proteomes" id="UP000191987"/>
    </source>
</evidence>
<gene>
    <name evidence="2" type="ORF">AGR7C_Cc120006</name>
</gene>
<dbReference type="Proteomes" id="UP000191987">
    <property type="component" value="Unassembled WGS sequence"/>
</dbReference>
<proteinExistence type="predicted"/>
<keyword evidence="1" id="KW-0472">Membrane</keyword>
<organism evidence="2 3">
    <name type="scientific">Agrobacterium deltaense Zutra 3/1</name>
    <dbReference type="NCBI Taxonomy" id="1183427"/>
    <lineage>
        <taxon>Bacteria</taxon>
        <taxon>Pseudomonadati</taxon>
        <taxon>Pseudomonadota</taxon>
        <taxon>Alphaproteobacteria</taxon>
        <taxon>Hyphomicrobiales</taxon>
        <taxon>Rhizobiaceae</taxon>
        <taxon>Rhizobium/Agrobacterium group</taxon>
        <taxon>Agrobacterium</taxon>
    </lineage>
</organism>
<dbReference type="EMBL" id="FBWG01000004">
    <property type="protein sequence ID" value="CUX17650.1"/>
    <property type="molecule type" value="Genomic_DNA"/>
</dbReference>
<dbReference type="AlphaFoldDB" id="A0A1S7P8U3"/>
<evidence type="ECO:0000256" key="1">
    <source>
        <dbReference type="SAM" id="Phobius"/>
    </source>
</evidence>
<sequence length="34" mass="4037">MSGFANLIPLFIFGLLVYFFFRWVARDIQNPKSK</sequence>
<keyword evidence="1" id="KW-1133">Transmembrane helix</keyword>
<protein>
    <submittedName>
        <fullName evidence="2">Uncharacterized protein</fullName>
    </submittedName>
</protein>
<reference evidence="2 3" key="1">
    <citation type="submission" date="2016-01" db="EMBL/GenBank/DDBJ databases">
        <authorList>
            <person name="Oliw E.H."/>
        </authorList>
    </citation>
    <scope>NUCLEOTIDE SEQUENCE [LARGE SCALE GENOMIC DNA]</scope>
    <source>
        <strain evidence="2 3">Zutra 3-1</strain>
    </source>
</reference>